<organism evidence="1 2">
    <name type="scientific">Holothuria leucospilota</name>
    <name type="common">Black long sea cucumber</name>
    <name type="synonym">Mertensiothuria leucospilota</name>
    <dbReference type="NCBI Taxonomy" id="206669"/>
    <lineage>
        <taxon>Eukaryota</taxon>
        <taxon>Metazoa</taxon>
        <taxon>Echinodermata</taxon>
        <taxon>Eleutherozoa</taxon>
        <taxon>Echinozoa</taxon>
        <taxon>Holothuroidea</taxon>
        <taxon>Aspidochirotacea</taxon>
        <taxon>Aspidochirotida</taxon>
        <taxon>Holothuriidae</taxon>
        <taxon>Holothuria</taxon>
    </lineage>
</organism>
<accession>A0A9Q0YII6</accession>
<name>A0A9Q0YII6_HOLLE</name>
<dbReference type="EMBL" id="JAIZAY010000021">
    <property type="protein sequence ID" value="KAJ8021194.1"/>
    <property type="molecule type" value="Genomic_DNA"/>
</dbReference>
<comment type="caution">
    <text evidence="1">The sequence shown here is derived from an EMBL/GenBank/DDBJ whole genome shotgun (WGS) entry which is preliminary data.</text>
</comment>
<reference evidence="1" key="1">
    <citation type="submission" date="2021-10" db="EMBL/GenBank/DDBJ databases">
        <title>Tropical sea cucumber genome reveals ecological adaptation and Cuvierian tubules defense mechanism.</title>
        <authorList>
            <person name="Chen T."/>
        </authorList>
    </citation>
    <scope>NUCLEOTIDE SEQUENCE</scope>
    <source>
        <strain evidence="1">Nanhai2018</strain>
        <tissue evidence="1">Muscle</tissue>
    </source>
</reference>
<keyword evidence="2" id="KW-1185">Reference proteome</keyword>
<dbReference type="OrthoDB" id="419189at2759"/>
<sequence>MDKHLTMENQVNSICNRLQRIQNTAARIVSRVGKHTSVTRLCKDLHWLPIRARIEYKILILVFRAINSGTPSYLSGIVKHQSRNRPVRSHHLHQLQTPASNTKAYGDRCFFYAAPRLWNALPPSLRCIDQLELFKHHLKTFLFSSCY</sequence>
<gene>
    <name evidence="1" type="ORF">HOLleu_38321</name>
</gene>
<dbReference type="Proteomes" id="UP001152320">
    <property type="component" value="Chromosome 21"/>
</dbReference>
<proteinExistence type="predicted"/>
<dbReference type="AlphaFoldDB" id="A0A9Q0YII6"/>
<protein>
    <submittedName>
        <fullName evidence="1">Uncharacterized protein</fullName>
    </submittedName>
</protein>
<evidence type="ECO:0000313" key="2">
    <source>
        <dbReference type="Proteomes" id="UP001152320"/>
    </source>
</evidence>
<evidence type="ECO:0000313" key="1">
    <source>
        <dbReference type="EMBL" id="KAJ8021194.1"/>
    </source>
</evidence>